<dbReference type="Proteomes" id="UP000593571">
    <property type="component" value="Unassembled WGS sequence"/>
</dbReference>
<evidence type="ECO:0000313" key="1">
    <source>
        <dbReference type="EMBL" id="KAF6405087.1"/>
    </source>
</evidence>
<gene>
    <name evidence="1" type="ORF">HJG63_009398</name>
</gene>
<keyword evidence="2" id="KW-1185">Reference proteome</keyword>
<sequence length="139" mass="15028">MVLFYLMIYASGLWAGLSCVARVALAGAADLGLKKWDIPKWHMHTPSRLSLLVSWELSQTTNGETSVPLLWVSPQGCSVSSQHCSQVPKANALRDQVGSCKASDLASGVLQHHFCRILVVKKFTKTNPDSSIGGIDFAS</sequence>
<evidence type="ECO:0000313" key="2">
    <source>
        <dbReference type="Proteomes" id="UP000593571"/>
    </source>
</evidence>
<accession>A0A7J8C2P1</accession>
<dbReference type="EMBL" id="JACASE010000015">
    <property type="protein sequence ID" value="KAF6405087.1"/>
    <property type="molecule type" value="Genomic_DNA"/>
</dbReference>
<name>A0A7J8C2P1_ROUAE</name>
<protein>
    <submittedName>
        <fullName evidence="1">Uncharacterized protein</fullName>
    </submittedName>
</protein>
<comment type="caution">
    <text evidence="1">The sequence shown here is derived from an EMBL/GenBank/DDBJ whole genome shotgun (WGS) entry which is preliminary data.</text>
</comment>
<proteinExistence type="predicted"/>
<reference evidence="1 2" key="1">
    <citation type="journal article" date="2020" name="Nature">
        <title>Six reference-quality genomes reveal evolution of bat adaptations.</title>
        <authorList>
            <person name="Jebb D."/>
            <person name="Huang Z."/>
            <person name="Pippel M."/>
            <person name="Hughes G.M."/>
            <person name="Lavrichenko K."/>
            <person name="Devanna P."/>
            <person name="Winkler S."/>
            <person name="Jermiin L.S."/>
            <person name="Skirmuntt E.C."/>
            <person name="Katzourakis A."/>
            <person name="Burkitt-Gray L."/>
            <person name="Ray D.A."/>
            <person name="Sullivan K.A.M."/>
            <person name="Roscito J.G."/>
            <person name="Kirilenko B.M."/>
            <person name="Davalos L.M."/>
            <person name="Corthals A.P."/>
            <person name="Power M.L."/>
            <person name="Jones G."/>
            <person name="Ransome R.D."/>
            <person name="Dechmann D.K.N."/>
            <person name="Locatelli A.G."/>
            <person name="Puechmaille S.J."/>
            <person name="Fedrigo O."/>
            <person name="Jarvis E.D."/>
            <person name="Hiller M."/>
            <person name="Vernes S.C."/>
            <person name="Myers E.W."/>
            <person name="Teeling E.C."/>
        </authorList>
    </citation>
    <scope>NUCLEOTIDE SEQUENCE [LARGE SCALE GENOMIC DNA]</scope>
    <source>
        <strain evidence="1">MRouAeg1</strain>
        <tissue evidence="1">Muscle</tissue>
    </source>
</reference>
<organism evidence="1 2">
    <name type="scientific">Rousettus aegyptiacus</name>
    <name type="common">Egyptian fruit bat</name>
    <name type="synonym">Pteropus aegyptiacus</name>
    <dbReference type="NCBI Taxonomy" id="9407"/>
    <lineage>
        <taxon>Eukaryota</taxon>
        <taxon>Metazoa</taxon>
        <taxon>Chordata</taxon>
        <taxon>Craniata</taxon>
        <taxon>Vertebrata</taxon>
        <taxon>Euteleostomi</taxon>
        <taxon>Mammalia</taxon>
        <taxon>Eutheria</taxon>
        <taxon>Laurasiatheria</taxon>
        <taxon>Chiroptera</taxon>
        <taxon>Yinpterochiroptera</taxon>
        <taxon>Pteropodoidea</taxon>
        <taxon>Pteropodidae</taxon>
        <taxon>Rousettinae</taxon>
        <taxon>Rousettus</taxon>
    </lineage>
</organism>
<dbReference type="AlphaFoldDB" id="A0A7J8C2P1"/>